<sequence length="508" mass="56890">MTCLPNFSSAFEYFLQRSVLQWMRGRPRAGLEPSESRRSGSYNLADTVPEDVLALVFRGLNDVDDFFRLGAVCRGLHGISTNYTTEFMTKFFPWLVIEDTLWNFAIFSGVPNPCTGTIHDLVKVRDIDPKFECYGSSHGWLILVERKFGRNGQRQWLRENKVSLLNPVSGQQLTSLPDFGWPDVRISLPSFCKLVLSSNPSSSSNATGTCFVVAAVLGRPYQEAMGKDFPLAFARVDRDDHEWTRIKYDCPCKDIIYFKDKLYGITTFGTIICVEDMDEAAAGRSAASVKEIVTLHGRTCHSYNLAESQGNLLVISRFRNSQGLDHSSYRIYKLILNNVDDEEHSYYKGGSNSSSTGTTPAPAATWSEVYSLNDQTLFIGRNSCISFSASSLNCMSNCVYLSSIDGLESYPVFGVLSCERGITIPLDDLEIPSPMYNVERLREKNSVDFECSGGSPIKEKLYAITPRFGVVDHHARGGHVIICVLERLPTKLLPLVRMKANNHRQESQ</sequence>
<dbReference type="InterPro" id="IPR050942">
    <property type="entry name" value="F-box_BR-signaling"/>
</dbReference>
<dbReference type="Proteomes" id="UP000825729">
    <property type="component" value="Unassembled WGS sequence"/>
</dbReference>
<dbReference type="PANTHER" id="PTHR44259">
    <property type="entry name" value="OS07G0183000 PROTEIN-RELATED"/>
    <property type="match status" value="1"/>
</dbReference>
<proteinExistence type="predicted"/>
<gene>
    <name evidence="2" type="ORF">H6P81_009448</name>
</gene>
<keyword evidence="3" id="KW-1185">Reference proteome</keyword>
<dbReference type="InterPro" id="IPR005174">
    <property type="entry name" value="KIB1-4_b-propeller"/>
</dbReference>
<dbReference type="PANTHER" id="PTHR44259:SF114">
    <property type="entry name" value="OS06G0707300 PROTEIN"/>
    <property type="match status" value="1"/>
</dbReference>
<dbReference type="AlphaFoldDB" id="A0AAV7EKZ1"/>
<evidence type="ECO:0000313" key="3">
    <source>
        <dbReference type="Proteomes" id="UP000825729"/>
    </source>
</evidence>
<dbReference type="Pfam" id="PF03478">
    <property type="entry name" value="Beta-prop_KIB1-4"/>
    <property type="match status" value="1"/>
</dbReference>
<reference evidence="2 3" key="1">
    <citation type="submission" date="2021-07" db="EMBL/GenBank/DDBJ databases">
        <title>The Aristolochia fimbriata genome: insights into angiosperm evolution, floral development and chemical biosynthesis.</title>
        <authorList>
            <person name="Jiao Y."/>
        </authorList>
    </citation>
    <scope>NUCLEOTIDE SEQUENCE [LARGE SCALE GENOMIC DNA]</scope>
    <source>
        <strain evidence="2">IBCAS-2021</strain>
        <tissue evidence="2">Leaf</tissue>
    </source>
</reference>
<dbReference type="EMBL" id="JAINDJ010000004">
    <property type="protein sequence ID" value="KAG9449483.1"/>
    <property type="molecule type" value="Genomic_DNA"/>
</dbReference>
<organism evidence="2 3">
    <name type="scientific">Aristolochia fimbriata</name>
    <name type="common">White veined hardy Dutchman's pipe vine</name>
    <dbReference type="NCBI Taxonomy" id="158543"/>
    <lineage>
        <taxon>Eukaryota</taxon>
        <taxon>Viridiplantae</taxon>
        <taxon>Streptophyta</taxon>
        <taxon>Embryophyta</taxon>
        <taxon>Tracheophyta</taxon>
        <taxon>Spermatophyta</taxon>
        <taxon>Magnoliopsida</taxon>
        <taxon>Magnoliidae</taxon>
        <taxon>Piperales</taxon>
        <taxon>Aristolochiaceae</taxon>
        <taxon>Aristolochia</taxon>
    </lineage>
</organism>
<feature type="domain" description="KIB1-4 beta-propeller" evidence="1">
    <location>
        <begin position="129"/>
        <end position="406"/>
    </location>
</feature>
<evidence type="ECO:0000259" key="1">
    <source>
        <dbReference type="Pfam" id="PF03478"/>
    </source>
</evidence>
<protein>
    <recommendedName>
        <fullName evidence="1">KIB1-4 beta-propeller domain-containing protein</fullName>
    </recommendedName>
</protein>
<name>A0AAV7EKZ1_ARIFI</name>
<evidence type="ECO:0000313" key="2">
    <source>
        <dbReference type="EMBL" id="KAG9449483.1"/>
    </source>
</evidence>
<comment type="caution">
    <text evidence="2">The sequence shown here is derived from an EMBL/GenBank/DDBJ whole genome shotgun (WGS) entry which is preliminary data.</text>
</comment>
<accession>A0AAV7EKZ1</accession>